<sequence>MRYYASVMDIKLFHLLKKIGFAVNIIKGTSGKFFLGSECSYPAFIDCDQVREDVATHANYINKLKVVGYALSKSISYSPEINPNIFTWLRVPEKAVYPLIKLAPQTLINKLLINKR</sequence>
<dbReference type="EMBL" id="UGNV01000001">
    <property type="protein sequence ID" value="STX28522.1"/>
    <property type="molecule type" value="Genomic_DNA"/>
</dbReference>
<dbReference type="AlphaFoldDB" id="A0A378I0M5"/>
<dbReference type="Proteomes" id="UP000254968">
    <property type="component" value="Unassembled WGS sequence"/>
</dbReference>
<keyword evidence="2" id="KW-1185">Reference proteome</keyword>
<protein>
    <submittedName>
        <fullName evidence="1">Uncharacterized protein</fullName>
    </submittedName>
</protein>
<name>A0A378I0M5_9GAMM</name>
<reference evidence="1 2" key="1">
    <citation type="submission" date="2018-06" db="EMBL/GenBank/DDBJ databases">
        <authorList>
            <consortium name="Pathogen Informatics"/>
            <person name="Doyle S."/>
        </authorList>
    </citation>
    <scope>NUCLEOTIDE SEQUENCE [LARGE SCALE GENOMIC DNA]</scope>
    <source>
        <strain evidence="1 2">NCTC13315</strain>
    </source>
</reference>
<gene>
    <name evidence="1" type="ORF">NCTC13315_01052</name>
</gene>
<proteinExistence type="predicted"/>
<accession>A0A378I0M5</accession>
<evidence type="ECO:0000313" key="2">
    <source>
        <dbReference type="Proteomes" id="UP000254968"/>
    </source>
</evidence>
<evidence type="ECO:0000313" key="1">
    <source>
        <dbReference type="EMBL" id="STX28522.1"/>
    </source>
</evidence>
<organism evidence="1 2">
    <name type="scientific">Legionella beliardensis</name>
    <dbReference type="NCBI Taxonomy" id="91822"/>
    <lineage>
        <taxon>Bacteria</taxon>
        <taxon>Pseudomonadati</taxon>
        <taxon>Pseudomonadota</taxon>
        <taxon>Gammaproteobacteria</taxon>
        <taxon>Legionellales</taxon>
        <taxon>Legionellaceae</taxon>
        <taxon>Legionella</taxon>
    </lineage>
</organism>